<evidence type="ECO:0000256" key="3">
    <source>
        <dbReference type="ARBA" id="ARBA00023125"/>
    </source>
</evidence>
<dbReference type="NCBIfam" id="TIGR02937">
    <property type="entry name" value="sigma70-ECF"/>
    <property type="match status" value="1"/>
</dbReference>
<dbReference type="SUPFAM" id="SSF88946">
    <property type="entry name" value="Sigma2 domain of RNA polymerase sigma factors"/>
    <property type="match status" value="1"/>
</dbReference>
<dbReference type="PANTHER" id="PTHR43133">
    <property type="entry name" value="RNA POLYMERASE ECF-TYPE SIGMA FACTO"/>
    <property type="match status" value="1"/>
</dbReference>
<dbReference type="Gene3D" id="1.10.1740.10">
    <property type="match status" value="1"/>
</dbReference>
<keyword evidence="4" id="KW-0804">Transcription</keyword>
<dbReference type="GO" id="GO:0006352">
    <property type="term" value="P:DNA-templated transcription initiation"/>
    <property type="evidence" value="ECO:0007669"/>
    <property type="project" value="InterPro"/>
</dbReference>
<keyword evidence="1" id="KW-0805">Transcription regulation</keyword>
<keyword evidence="3" id="KW-0238">DNA-binding</keyword>
<name>A0A5C6B1S5_9BACT</name>
<evidence type="ECO:0000256" key="2">
    <source>
        <dbReference type="ARBA" id="ARBA00023082"/>
    </source>
</evidence>
<feature type="domain" description="RNA polymerase sigma-70 region 2" evidence="5">
    <location>
        <begin position="39"/>
        <end position="105"/>
    </location>
</feature>
<organism evidence="6 7">
    <name type="scientific">Stieleria varia</name>
    <dbReference type="NCBI Taxonomy" id="2528005"/>
    <lineage>
        <taxon>Bacteria</taxon>
        <taxon>Pseudomonadati</taxon>
        <taxon>Planctomycetota</taxon>
        <taxon>Planctomycetia</taxon>
        <taxon>Pirellulales</taxon>
        <taxon>Pirellulaceae</taxon>
        <taxon>Stieleria</taxon>
    </lineage>
</organism>
<evidence type="ECO:0000256" key="1">
    <source>
        <dbReference type="ARBA" id="ARBA00023015"/>
    </source>
</evidence>
<keyword evidence="2" id="KW-0731">Sigma factor</keyword>
<dbReference type="GO" id="GO:0003677">
    <property type="term" value="F:DNA binding"/>
    <property type="evidence" value="ECO:0007669"/>
    <property type="project" value="UniProtKB-KW"/>
</dbReference>
<dbReference type="InterPro" id="IPR007627">
    <property type="entry name" value="RNA_pol_sigma70_r2"/>
</dbReference>
<dbReference type="Proteomes" id="UP000320176">
    <property type="component" value="Unassembled WGS sequence"/>
</dbReference>
<dbReference type="Pfam" id="PF04542">
    <property type="entry name" value="Sigma70_r2"/>
    <property type="match status" value="1"/>
</dbReference>
<dbReference type="RefSeq" id="WP_146518772.1">
    <property type="nucleotide sequence ID" value="NZ_CP151726.1"/>
</dbReference>
<dbReference type="PANTHER" id="PTHR43133:SF8">
    <property type="entry name" value="RNA POLYMERASE SIGMA FACTOR HI_1459-RELATED"/>
    <property type="match status" value="1"/>
</dbReference>
<sequence length="204" mass="23072">MSREPSSQPPSPEIPTASSLLLDRVKAMEPESWSRLAGTFGPVVYRWCRAAGVSSEDAPDIVQNVFASVARGIARFERQRETGSFRAWLATITRSRVRDHFRKESQRAHAIGGTDAWQRLQHQPDLLDSTINTTGVEGLLIRRVLQSVEQEFEAITWQAFWQTTMEEKPAALVAETLALNIASVYQAKSRVLRRLRQRMAELPQ</sequence>
<evidence type="ECO:0000259" key="5">
    <source>
        <dbReference type="Pfam" id="PF04542"/>
    </source>
</evidence>
<dbReference type="EMBL" id="SJPN01000002">
    <property type="protein sequence ID" value="TWU05531.1"/>
    <property type="molecule type" value="Genomic_DNA"/>
</dbReference>
<reference evidence="6 7" key="1">
    <citation type="submission" date="2019-02" db="EMBL/GenBank/DDBJ databases">
        <title>Deep-cultivation of Planctomycetes and their phenomic and genomic characterization uncovers novel biology.</title>
        <authorList>
            <person name="Wiegand S."/>
            <person name="Jogler M."/>
            <person name="Boedeker C."/>
            <person name="Pinto D."/>
            <person name="Vollmers J."/>
            <person name="Rivas-Marin E."/>
            <person name="Kohn T."/>
            <person name="Peeters S.H."/>
            <person name="Heuer A."/>
            <person name="Rast P."/>
            <person name="Oberbeckmann S."/>
            <person name="Bunk B."/>
            <person name="Jeske O."/>
            <person name="Meyerdierks A."/>
            <person name="Storesund J.E."/>
            <person name="Kallscheuer N."/>
            <person name="Luecker S."/>
            <person name="Lage O.M."/>
            <person name="Pohl T."/>
            <person name="Merkel B.J."/>
            <person name="Hornburger P."/>
            <person name="Mueller R.-W."/>
            <person name="Bruemmer F."/>
            <person name="Labrenz M."/>
            <person name="Spormann A.M."/>
            <person name="Op Den Camp H."/>
            <person name="Overmann J."/>
            <person name="Amann R."/>
            <person name="Jetten M.S.M."/>
            <person name="Mascher T."/>
            <person name="Medema M.H."/>
            <person name="Devos D.P."/>
            <person name="Kaster A.-K."/>
            <person name="Ovreas L."/>
            <person name="Rohde M."/>
            <person name="Galperin M.Y."/>
            <person name="Jogler C."/>
        </authorList>
    </citation>
    <scope>NUCLEOTIDE SEQUENCE [LARGE SCALE GENOMIC DNA]</scope>
    <source>
        <strain evidence="6 7">Pla52n</strain>
    </source>
</reference>
<dbReference type="InterPro" id="IPR013325">
    <property type="entry name" value="RNA_pol_sigma_r2"/>
</dbReference>
<proteinExistence type="predicted"/>
<keyword evidence="7" id="KW-1185">Reference proteome</keyword>
<dbReference type="OrthoDB" id="281047at2"/>
<evidence type="ECO:0000313" key="7">
    <source>
        <dbReference type="Proteomes" id="UP000320176"/>
    </source>
</evidence>
<evidence type="ECO:0000256" key="4">
    <source>
        <dbReference type="ARBA" id="ARBA00023163"/>
    </source>
</evidence>
<comment type="caution">
    <text evidence="6">The sequence shown here is derived from an EMBL/GenBank/DDBJ whole genome shotgun (WGS) entry which is preliminary data.</text>
</comment>
<dbReference type="GO" id="GO:0016987">
    <property type="term" value="F:sigma factor activity"/>
    <property type="evidence" value="ECO:0007669"/>
    <property type="project" value="UniProtKB-KW"/>
</dbReference>
<evidence type="ECO:0000313" key="6">
    <source>
        <dbReference type="EMBL" id="TWU05531.1"/>
    </source>
</evidence>
<accession>A0A5C6B1S5</accession>
<dbReference type="InterPro" id="IPR039425">
    <property type="entry name" value="RNA_pol_sigma-70-like"/>
</dbReference>
<protein>
    <submittedName>
        <fullName evidence="6">RNA polymerase sigma factor</fullName>
    </submittedName>
</protein>
<gene>
    <name evidence="6" type="ORF">Pla52n_12450</name>
</gene>
<dbReference type="InterPro" id="IPR014284">
    <property type="entry name" value="RNA_pol_sigma-70_dom"/>
</dbReference>
<dbReference type="AlphaFoldDB" id="A0A5C6B1S5"/>